<evidence type="ECO:0000313" key="3">
    <source>
        <dbReference type="Proteomes" id="UP000252038"/>
    </source>
</evidence>
<dbReference type="EMBL" id="CP029554">
    <property type="protein sequence ID" value="AXE34855.1"/>
    <property type="molecule type" value="Genomic_DNA"/>
</dbReference>
<dbReference type="KEGG" id="chri:DK842_05935"/>
<reference evidence="2 3" key="1">
    <citation type="submission" date="2018-05" db="EMBL/GenBank/DDBJ databases">
        <title>Genome sequencing, assembly and analysis of the novel insecticidal bacterium, Chromobacterium phragmitis.</title>
        <authorList>
            <person name="Sparks M.E."/>
            <person name="Blackburn M.B."/>
            <person name="Gundersen-Rindal D.E."/>
        </authorList>
    </citation>
    <scope>NUCLEOTIDE SEQUENCE [LARGE SCALE GENOMIC DNA]</scope>
    <source>
        <strain evidence="2">IIBBL 274-1</strain>
    </source>
</reference>
<feature type="chain" id="PRO_5017029901" description="Lysozyme inhibitor" evidence="1">
    <location>
        <begin position="21"/>
        <end position="113"/>
    </location>
</feature>
<evidence type="ECO:0008006" key="4">
    <source>
        <dbReference type="Google" id="ProtNLM"/>
    </source>
</evidence>
<evidence type="ECO:0000256" key="1">
    <source>
        <dbReference type="SAM" id="SignalP"/>
    </source>
</evidence>
<dbReference type="Proteomes" id="UP000252038">
    <property type="component" value="Chromosome"/>
</dbReference>
<dbReference type="RefSeq" id="WP_114060638.1">
    <property type="nucleotide sequence ID" value="NZ_CP029495.1"/>
</dbReference>
<keyword evidence="1" id="KW-0732">Signal</keyword>
<feature type="signal peptide" evidence="1">
    <location>
        <begin position="1"/>
        <end position="20"/>
    </location>
</feature>
<sequence length="113" mass="12138">MNAWRAAAGLLLTLAANAQAEMTDLFTGTLEKQKEEWVLVRCDLAKQRYLLRDADGASAGVDALLPPEAKVPGAVFTVSLAASHLALDGRHALRVLRLQGAKRGSCHLDALFE</sequence>
<name>A0A344UHV7_9NEIS</name>
<dbReference type="AlphaFoldDB" id="A0A344UHV7"/>
<dbReference type="OrthoDB" id="6709131at2"/>
<evidence type="ECO:0000313" key="2">
    <source>
        <dbReference type="EMBL" id="AXE34855.1"/>
    </source>
</evidence>
<gene>
    <name evidence="2" type="ORF">DK843_11450</name>
</gene>
<accession>A0A344UHV7</accession>
<proteinExistence type="predicted"/>
<organism evidence="2 3">
    <name type="scientific">Chromobacterium phragmitis</name>
    <dbReference type="NCBI Taxonomy" id="2202141"/>
    <lineage>
        <taxon>Bacteria</taxon>
        <taxon>Pseudomonadati</taxon>
        <taxon>Pseudomonadota</taxon>
        <taxon>Betaproteobacteria</taxon>
        <taxon>Neisseriales</taxon>
        <taxon>Chromobacteriaceae</taxon>
        <taxon>Chromobacterium</taxon>
    </lineage>
</organism>
<protein>
    <recommendedName>
        <fullName evidence="4">Lysozyme inhibitor</fullName>
    </recommendedName>
</protein>
<dbReference type="KEGG" id="chrb:DK843_11450"/>